<protein>
    <submittedName>
        <fullName evidence="1">11247_t:CDS:1</fullName>
    </submittedName>
</protein>
<dbReference type="Proteomes" id="UP000789831">
    <property type="component" value="Unassembled WGS sequence"/>
</dbReference>
<organism evidence="1 2">
    <name type="scientific">Ambispora gerdemannii</name>
    <dbReference type="NCBI Taxonomy" id="144530"/>
    <lineage>
        <taxon>Eukaryota</taxon>
        <taxon>Fungi</taxon>
        <taxon>Fungi incertae sedis</taxon>
        <taxon>Mucoromycota</taxon>
        <taxon>Glomeromycotina</taxon>
        <taxon>Glomeromycetes</taxon>
        <taxon>Archaeosporales</taxon>
        <taxon>Ambisporaceae</taxon>
        <taxon>Ambispora</taxon>
    </lineage>
</organism>
<sequence>MTMVIRCRGETGVKKKIKDLQVKANAKFEKKVEEIKKELMDKNSDELDDFVNGEFDEFNQTFIDHSNGIREHVRNLAPKRDDYFTKEAYEEAEREYKDFIAFVVGVINKLRDWLSNLFRVILDFFKSLWSWIKTEERNMAEK</sequence>
<keyword evidence="2" id="KW-1185">Reference proteome</keyword>
<evidence type="ECO:0000313" key="1">
    <source>
        <dbReference type="EMBL" id="CAG8489852.1"/>
    </source>
</evidence>
<comment type="caution">
    <text evidence="1">The sequence shown here is derived from an EMBL/GenBank/DDBJ whole genome shotgun (WGS) entry which is preliminary data.</text>
</comment>
<reference evidence="1" key="1">
    <citation type="submission" date="2021-06" db="EMBL/GenBank/DDBJ databases">
        <authorList>
            <person name="Kallberg Y."/>
            <person name="Tangrot J."/>
            <person name="Rosling A."/>
        </authorList>
    </citation>
    <scope>NUCLEOTIDE SEQUENCE</scope>
    <source>
        <strain evidence="1">MT106</strain>
    </source>
</reference>
<proteinExistence type="predicted"/>
<dbReference type="OrthoDB" id="2324369at2759"/>
<name>A0A9N8WQ33_9GLOM</name>
<gene>
    <name evidence="1" type="ORF">AGERDE_LOCUS3689</name>
</gene>
<dbReference type="EMBL" id="CAJVPL010000379">
    <property type="protein sequence ID" value="CAG8489852.1"/>
    <property type="molecule type" value="Genomic_DNA"/>
</dbReference>
<evidence type="ECO:0000313" key="2">
    <source>
        <dbReference type="Proteomes" id="UP000789831"/>
    </source>
</evidence>
<dbReference type="AlphaFoldDB" id="A0A9N8WQ33"/>
<accession>A0A9N8WQ33</accession>